<name>A0AB34T694_9BIFI</name>
<proteinExistence type="predicted"/>
<reference evidence="2 3" key="1">
    <citation type="journal article" date="2015" name="Int J Genomics">
        <title>Comparative Genomics Revealed Genetic Diversity and Species/Strain-Level Differences in Carbohydrate Metabolism of Three Probiotic Bifidobacterial Species.</title>
        <authorList>
            <person name="Odamaki T."/>
            <person name="Horigome A."/>
            <person name="Sugahara H."/>
            <person name="Hashikura N."/>
            <person name="Minami J."/>
            <person name="Xiao J.Z."/>
            <person name="Abe F."/>
        </authorList>
    </citation>
    <scope>NUCLEOTIDE SEQUENCE [LARGE SCALE GENOMIC DNA]</scope>
    <source>
        <strain evidence="2 3">MCC 0483</strain>
    </source>
</reference>
<gene>
    <name evidence="2" type="ORF">BAAM0483_09175</name>
</gene>
<comment type="caution">
    <text evidence="2">The sequence shown here is derived from an EMBL/GenBank/DDBJ whole genome shotgun (WGS) entry which is preliminary data.</text>
</comment>
<dbReference type="RefSeq" id="WP_052826752.1">
    <property type="nucleotide sequence ID" value="NZ_AWFK01000021.1"/>
</dbReference>
<dbReference type="EMBL" id="AWFK01000021">
    <property type="protein sequence ID" value="KOA47834.1"/>
    <property type="molecule type" value="Genomic_DNA"/>
</dbReference>
<dbReference type="AlphaFoldDB" id="A0AB34T694"/>
<sequence length="283" mass="32839">MADINSLIENYVGEEIFPLLSIIFVANSQHYEPTISEITALFYEKAPTRYNPLISMFNSRVMQSTYPYGLAGEVEQDSQKLVKYLENVGWIKVNEDNRIRITSFGKSLIRGISEQTENEDSGFSTIFKADDPFVYGKLFQALSDERHELLVDPYFKFNLIYLFKDTSIRKFIIRDKVENKENKEIKAIQFGLWRLQEQGQNNYEFRIAKSKEMHDRFLKDKDGKVYTLGVSINGIGKHTSMMIECPKSLQSDASTYVQRLWESATPIKPEKPTTTEESENHQH</sequence>
<evidence type="ECO:0000256" key="1">
    <source>
        <dbReference type="SAM" id="MobiDB-lite"/>
    </source>
</evidence>
<evidence type="ECO:0000313" key="3">
    <source>
        <dbReference type="Proteomes" id="UP000037239"/>
    </source>
</evidence>
<organism evidence="2 3">
    <name type="scientific">Bifidobacterium animalis subsp. animalis MCC 0483</name>
    <dbReference type="NCBI Taxonomy" id="1365955"/>
    <lineage>
        <taxon>Bacteria</taxon>
        <taxon>Bacillati</taxon>
        <taxon>Actinomycetota</taxon>
        <taxon>Actinomycetes</taxon>
        <taxon>Bifidobacteriales</taxon>
        <taxon>Bifidobacteriaceae</taxon>
        <taxon>Bifidobacterium</taxon>
    </lineage>
</organism>
<feature type="region of interest" description="Disordered" evidence="1">
    <location>
        <begin position="264"/>
        <end position="283"/>
    </location>
</feature>
<feature type="compositionally biased region" description="Basic and acidic residues" evidence="1">
    <location>
        <begin position="268"/>
        <end position="283"/>
    </location>
</feature>
<protein>
    <submittedName>
        <fullName evidence="2">Uncharacterized protein</fullName>
    </submittedName>
</protein>
<dbReference type="Proteomes" id="UP000037239">
    <property type="component" value="Unassembled WGS sequence"/>
</dbReference>
<evidence type="ECO:0000313" key="2">
    <source>
        <dbReference type="EMBL" id="KOA47834.1"/>
    </source>
</evidence>
<accession>A0AB34T694</accession>